<evidence type="ECO:0000259" key="8">
    <source>
        <dbReference type="PROSITE" id="PS50928"/>
    </source>
</evidence>
<feature type="domain" description="ABC transmembrane type-1" evidence="8">
    <location>
        <begin position="93"/>
        <end position="310"/>
    </location>
</feature>
<feature type="transmembrane region" description="Helical" evidence="7">
    <location>
        <begin position="97"/>
        <end position="118"/>
    </location>
</feature>
<dbReference type="Gene3D" id="1.10.3720.10">
    <property type="entry name" value="MetI-like"/>
    <property type="match status" value="1"/>
</dbReference>
<feature type="transmembrane region" description="Helical" evidence="7">
    <location>
        <begin position="139"/>
        <end position="160"/>
    </location>
</feature>
<keyword evidence="6 7" id="KW-0472">Membrane</keyword>
<feature type="transmembrane region" description="Helical" evidence="7">
    <location>
        <begin position="180"/>
        <end position="206"/>
    </location>
</feature>
<name>A0ABW5P9W6_9BACL</name>
<accession>A0ABW5P9W6</accession>
<evidence type="ECO:0000256" key="3">
    <source>
        <dbReference type="ARBA" id="ARBA00022475"/>
    </source>
</evidence>
<keyword evidence="5 7" id="KW-1133">Transmembrane helix</keyword>
<comment type="subcellular location">
    <subcellularLocation>
        <location evidence="1 7">Cell membrane</location>
        <topology evidence="1 7">Multi-pass membrane protein</topology>
    </subcellularLocation>
</comment>
<dbReference type="InterPro" id="IPR035906">
    <property type="entry name" value="MetI-like_sf"/>
</dbReference>
<evidence type="ECO:0000256" key="2">
    <source>
        <dbReference type="ARBA" id="ARBA00022448"/>
    </source>
</evidence>
<evidence type="ECO:0000256" key="7">
    <source>
        <dbReference type="RuleBase" id="RU363032"/>
    </source>
</evidence>
<dbReference type="Proteomes" id="UP001597541">
    <property type="component" value="Unassembled WGS sequence"/>
</dbReference>
<evidence type="ECO:0000313" key="10">
    <source>
        <dbReference type="Proteomes" id="UP001597541"/>
    </source>
</evidence>
<evidence type="ECO:0000256" key="1">
    <source>
        <dbReference type="ARBA" id="ARBA00004651"/>
    </source>
</evidence>
<dbReference type="PROSITE" id="PS50928">
    <property type="entry name" value="ABC_TM1"/>
    <property type="match status" value="1"/>
</dbReference>
<dbReference type="Pfam" id="PF00528">
    <property type="entry name" value="BPD_transp_1"/>
    <property type="match status" value="1"/>
</dbReference>
<feature type="transmembrane region" description="Helical" evidence="7">
    <location>
        <begin position="295"/>
        <end position="314"/>
    </location>
</feature>
<comment type="similarity">
    <text evidence="7">Belongs to the binding-protein-dependent transport system permease family.</text>
</comment>
<keyword evidence="10" id="KW-1185">Reference proteome</keyword>
<gene>
    <name evidence="9" type="ORF">ACFSUF_02405</name>
</gene>
<comment type="caution">
    <text evidence="9">The sequence shown here is derived from an EMBL/GenBank/DDBJ whole genome shotgun (WGS) entry which is preliminary data.</text>
</comment>
<feature type="transmembrane region" description="Helical" evidence="7">
    <location>
        <begin position="32"/>
        <end position="60"/>
    </location>
</feature>
<keyword evidence="2 7" id="KW-0813">Transport</keyword>
<evidence type="ECO:0000256" key="4">
    <source>
        <dbReference type="ARBA" id="ARBA00022692"/>
    </source>
</evidence>
<keyword evidence="3" id="KW-1003">Cell membrane</keyword>
<dbReference type="EMBL" id="JBHUME010000002">
    <property type="protein sequence ID" value="MFD2611269.1"/>
    <property type="molecule type" value="Genomic_DNA"/>
</dbReference>
<evidence type="ECO:0000313" key="9">
    <source>
        <dbReference type="EMBL" id="MFD2611269.1"/>
    </source>
</evidence>
<evidence type="ECO:0000256" key="5">
    <source>
        <dbReference type="ARBA" id="ARBA00022989"/>
    </source>
</evidence>
<reference evidence="10" key="1">
    <citation type="journal article" date="2019" name="Int. J. Syst. Evol. Microbiol.">
        <title>The Global Catalogue of Microorganisms (GCM) 10K type strain sequencing project: providing services to taxonomists for standard genome sequencing and annotation.</title>
        <authorList>
            <consortium name="The Broad Institute Genomics Platform"/>
            <consortium name="The Broad Institute Genome Sequencing Center for Infectious Disease"/>
            <person name="Wu L."/>
            <person name="Ma J."/>
        </authorList>
    </citation>
    <scope>NUCLEOTIDE SEQUENCE [LARGE SCALE GENOMIC DNA]</scope>
    <source>
        <strain evidence="10">KCTC 3950</strain>
    </source>
</reference>
<dbReference type="RefSeq" id="WP_377599733.1">
    <property type="nucleotide sequence ID" value="NZ_JBHUME010000002.1"/>
</dbReference>
<protein>
    <submittedName>
        <fullName evidence="9">ABC transporter permease</fullName>
    </submittedName>
</protein>
<keyword evidence="4 7" id="KW-0812">Transmembrane</keyword>
<sequence>MHTVVQAKPESVPNQPGVHTFARFRKRAKKSLPLLVMTLPGILFVFLFSYVPMFGIIIAFKDYKFQDGILGSKWVGWKNFEFLFTSEHAWRITYNTIYLNFLFIATGLIAAVSLAIMMNEVKSRWANRYLQSSFFLPNILSWVVVAAFVVPFMAQQTGLINQLITALGFEQVDFYSRPELWPLILVLISIWKGAGYNSLIYLAAIMGISHEYYESARMDGATKRQQIIYITLPLLKPLMIILTILAIGKIFYADFGMFFNLIGNSGQLFPTTDVIDTYVFRALRSTGDVGMASAAGLYQSVVGFILVLTTNFIVRKLDRDSSLF</sequence>
<feature type="transmembrane region" description="Helical" evidence="7">
    <location>
        <begin position="227"/>
        <end position="252"/>
    </location>
</feature>
<dbReference type="InterPro" id="IPR000515">
    <property type="entry name" value="MetI-like"/>
</dbReference>
<dbReference type="PANTHER" id="PTHR30193">
    <property type="entry name" value="ABC TRANSPORTER PERMEASE PROTEIN"/>
    <property type="match status" value="1"/>
</dbReference>
<dbReference type="PANTHER" id="PTHR30193:SF44">
    <property type="entry name" value="LACTOSE TRANSPORT SYSTEM PERMEASE PROTEIN LACF"/>
    <property type="match status" value="1"/>
</dbReference>
<organism evidence="9 10">
    <name type="scientific">Paenibacillus gansuensis</name>
    <dbReference type="NCBI Taxonomy" id="306542"/>
    <lineage>
        <taxon>Bacteria</taxon>
        <taxon>Bacillati</taxon>
        <taxon>Bacillota</taxon>
        <taxon>Bacilli</taxon>
        <taxon>Bacillales</taxon>
        <taxon>Paenibacillaceae</taxon>
        <taxon>Paenibacillus</taxon>
    </lineage>
</organism>
<dbReference type="CDD" id="cd06261">
    <property type="entry name" value="TM_PBP2"/>
    <property type="match status" value="1"/>
</dbReference>
<dbReference type="SUPFAM" id="SSF161098">
    <property type="entry name" value="MetI-like"/>
    <property type="match status" value="1"/>
</dbReference>
<proteinExistence type="inferred from homology"/>
<evidence type="ECO:0000256" key="6">
    <source>
        <dbReference type="ARBA" id="ARBA00023136"/>
    </source>
</evidence>
<dbReference type="InterPro" id="IPR051393">
    <property type="entry name" value="ABC_transporter_permease"/>
</dbReference>